<evidence type="ECO:0000313" key="6">
    <source>
        <dbReference type="EMBL" id="KAG7608612.1"/>
    </source>
</evidence>
<dbReference type="AlphaFoldDB" id="A0A8T2DDU6"/>
<dbReference type="Proteomes" id="UP000694251">
    <property type="component" value="Chromosome 5"/>
</dbReference>
<dbReference type="GO" id="GO:0031492">
    <property type="term" value="F:nucleosomal DNA binding"/>
    <property type="evidence" value="ECO:0007669"/>
    <property type="project" value="TreeGrafter"/>
</dbReference>
<evidence type="ECO:0000256" key="4">
    <source>
        <dbReference type="SAM" id="MobiDB-lite"/>
    </source>
</evidence>
<dbReference type="InterPro" id="IPR005818">
    <property type="entry name" value="Histone_H1/H5_H15"/>
</dbReference>
<comment type="caution">
    <text evidence="6">The sequence shown here is derived from an EMBL/GenBank/DDBJ whole genome shotgun (WGS) entry which is preliminary data.</text>
</comment>
<sequence length="548" mass="61682">MEAFPISDLSSSSFVVFAFYFPFRVALLEPNINHRFKLKNILYLDRFIPVTFGSIRYKFGLSHNMFVTSLLVAFRVSAPTLCTLQIFDSSPMAASATLMSMAHERKVENLRGFMVNLANSRGFSLPETKLFQQKFLDLCLSRTPDHPTYSAMIFIAIMDLNKEGGASEDAISEFIKSKYKNLPFAHTNLLSHHLAKLVEKREILCDCDNDCYSLPGEKKTVASTDVQRKSDLITVRTNDQRAADEVMTCQNKEESVEILKSGDPKVVLLEEQSLTKSRTGSKRKACCVINVIEVMDTEDNGFKAGLRDSTVQIPRKEGVVEVVAVENSENEARIEANSRGGEFYEVAVLYKQNDVLMEESGKEAMETSSIVRKAKLRRTSNTTKENVEVTSEAYKKLWECQTEACSNIIALEKMLKQCKEKDQQNKAVSEIDDVSRLPLSMESCRELWKAAQKLQSQLSEIIDSCDETVVPYSVSPGCELEGISKGLCKEDPKMKTPRGNNGSEKPSTQLEQKEREKSSKKKPQVKKTRIKSLRDIGITAVRKSPRFS</sequence>
<feature type="compositionally biased region" description="Polar residues" evidence="4">
    <location>
        <begin position="498"/>
        <end position="510"/>
    </location>
</feature>
<dbReference type="OrthoDB" id="1110759at2759"/>
<keyword evidence="7" id="KW-1185">Reference proteome</keyword>
<dbReference type="PANTHER" id="PTHR11467:SF109">
    <property type="entry name" value="H15 DOMAIN-CONTAINING PROTEIN"/>
    <property type="match status" value="1"/>
</dbReference>
<proteinExistence type="predicted"/>
<gene>
    <name evidence="6" type="ORF">ISN44_As05g008120</name>
</gene>
<keyword evidence="2" id="KW-0238">DNA-binding</keyword>
<feature type="region of interest" description="Disordered" evidence="4">
    <location>
        <begin position="489"/>
        <end position="548"/>
    </location>
</feature>
<dbReference type="Pfam" id="PF00538">
    <property type="entry name" value="Linker_histone"/>
    <property type="match status" value="1"/>
</dbReference>
<feature type="domain" description="H15" evidence="5">
    <location>
        <begin position="145"/>
        <end position="216"/>
    </location>
</feature>
<dbReference type="GO" id="GO:0005730">
    <property type="term" value="C:nucleolus"/>
    <property type="evidence" value="ECO:0007669"/>
    <property type="project" value="TreeGrafter"/>
</dbReference>
<dbReference type="SMART" id="SM00526">
    <property type="entry name" value="H15"/>
    <property type="match status" value="1"/>
</dbReference>
<comment type="subcellular location">
    <subcellularLocation>
        <location evidence="1">Nucleus</location>
    </subcellularLocation>
</comment>
<protein>
    <submittedName>
        <fullName evidence="6">Linker histone H1/H5 domain H15</fullName>
    </submittedName>
</protein>
<evidence type="ECO:0000259" key="5">
    <source>
        <dbReference type="PROSITE" id="PS51504"/>
    </source>
</evidence>
<evidence type="ECO:0000313" key="7">
    <source>
        <dbReference type="Proteomes" id="UP000694251"/>
    </source>
</evidence>
<keyword evidence="3" id="KW-0539">Nucleus</keyword>
<reference evidence="6 7" key="1">
    <citation type="submission" date="2020-12" db="EMBL/GenBank/DDBJ databases">
        <title>Concerted genomic and epigenomic changes stabilize Arabidopsis allopolyploids.</title>
        <authorList>
            <person name="Chen Z."/>
        </authorList>
    </citation>
    <scope>NUCLEOTIDE SEQUENCE [LARGE SCALE GENOMIC DNA]</scope>
    <source>
        <strain evidence="6">As9502</strain>
        <tissue evidence="6">Leaf</tissue>
    </source>
</reference>
<dbReference type="GO" id="GO:0003690">
    <property type="term" value="F:double-stranded DNA binding"/>
    <property type="evidence" value="ECO:0007669"/>
    <property type="project" value="TreeGrafter"/>
</dbReference>
<dbReference type="GO" id="GO:0000786">
    <property type="term" value="C:nucleosome"/>
    <property type="evidence" value="ECO:0007669"/>
    <property type="project" value="InterPro"/>
</dbReference>
<name>A0A8T2DDU6_ARASU</name>
<accession>A0A8T2DDU6</accession>
<evidence type="ECO:0000256" key="3">
    <source>
        <dbReference type="ARBA" id="ARBA00023242"/>
    </source>
</evidence>
<dbReference type="EMBL" id="JAEFBJ010000005">
    <property type="protein sequence ID" value="KAG7608612.1"/>
    <property type="molecule type" value="Genomic_DNA"/>
</dbReference>
<feature type="compositionally biased region" description="Basic residues" evidence="4">
    <location>
        <begin position="518"/>
        <end position="531"/>
    </location>
</feature>
<dbReference type="PANTHER" id="PTHR11467">
    <property type="entry name" value="HISTONE H1"/>
    <property type="match status" value="1"/>
</dbReference>
<evidence type="ECO:0000256" key="1">
    <source>
        <dbReference type="ARBA" id="ARBA00004123"/>
    </source>
</evidence>
<dbReference type="GO" id="GO:0006334">
    <property type="term" value="P:nucleosome assembly"/>
    <property type="evidence" value="ECO:0007669"/>
    <property type="project" value="InterPro"/>
</dbReference>
<organism evidence="6 7">
    <name type="scientific">Arabidopsis suecica</name>
    <name type="common">Swedish thale-cress</name>
    <name type="synonym">Cardaminopsis suecica</name>
    <dbReference type="NCBI Taxonomy" id="45249"/>
    <lineage>
        <taxon>Eukaryota</taxon>
        <taxon>Viridiplantae</taxon>
        <taxon>Streptophyta</taxon>
        <taxon>Embryophyta</taxon>
        <taxon>Tracheophyta</taxon>
        <taxon>Spermatophyta</taxon>
        <taxon>Magnoliopsida</taxon>
        <taxon>eudicotyledons</taxon>
        <taxon>Gunneridae</taxon>
        <taxon>Pentapetalae</taxon>
        <taxon>rosids</taxon>
        <taxon>malvids</taxon>
        <taxon>Brassicales</taxon>
        <taxon>Brassicaceae</taxon>
        <taxon>Camelineae</taxon>
        <taxon>Arabidopsis</taxon>
    </lineage>
</organism>
<dbReference type="GO" id="GO:0030261">
    <property type="term" value="P:chromosome condensation"/>
    <property type="evidence" value="ECO:0007669"/>
    <property type="project" value="TreeGrafter"/>
</dbReference>
<dbReference type="GO" id="GO:0045910">
    <property type="term" value="P:negative regulation of DNA recombination"/>
    <property type="evidence" value="ECO:0007669"/>
    <property type="project" value="TreeGrafter"/>
</dbReference>
<evidence type="ECO:0000256" key="2">
    <source>
        <dbReference type="ARBA" id="ARBA00023125"/>
    </source>
</evidence>
<dbReference type="PROSITE" id="PS51504">
    <property type="entry name" value="H15"/>
    <property type="match status" value="1"/>
</dbReference>